<dbReference type="Proteomes" id="UP001196870">
    <property type="component" value="Unassembled WGS sequence"/>
</dbReference>
<accession>A0ABS5EXT4</accession>
<reference evidence="2" key="1">
    <citation type="journal article" date="2021" name="Syst. Appl. Microbiol.">
        <title>Roseomonas hellenica sp. nov., isolated from roots of wild-growing Alkanna tinctoria.</title>
        <authorList>
            <person name="Rat A."/>
            <person name="Naranjo H.D."/>
            <person name="Lebbe L."/>
            <person name="Cnockaert M."/>
            <person name="Krigas N."/>
            <person name="Grigoriadou K."/>
            <person name="Maloupa E."/>
            <person name="Willems A."/>
        </authorList>
    </citation>
    <scope>NUCLEOTIDE SEQUENCE [LARGE SCALE GENOMIC DNA]</scope>
    <source>
        <strain evidence="2">LMG 31523</strain>
    </source>
</reference>
<dbReference type="Gene3D" id="1.20.58.320">
    <property type="entry name" value="TPR-like"/>
    <property type="match status" value="1"/>
</dbReference>
<dbReference type="Gene3D" id="1.25.40.10">
    <property type="entry name" value="Tetratricopeptide repeat domain"/>
    <property type="match status" value="1"/>
</dbReference>
<evidence type="ECO:0000313" key="2">
    <source>
        <dbReference type="Proteomes" id="UP001196870"/>
    </source>
</evidence>
<dbReference type="InterPro" id="IPR010323">
    <property type="entry name" value="DUF924"/>
</dbReference>
<sequence>METAMRAMESLVEAGGLDSARAVVDFWRAAGPGLWFAKDPGFDDRFRRGFLAAHEAAARSDGAGWLATPEGALGLVLLLDQFPRNAFRGTRRMYATDATARAAAAAAIAAGHDQGVETALRLFLYLPFAHSEDLADQDRSVALVAHLGEPNLTRARRHRDIIRRFARFPHRNPILGRAMRAEEQRYLDAGGYAG</sequence>
<keyword evidence="2" id="KW-1185">Reference proteome</keyword>
<proteinExistence type="predicted"/>
<dbReference type="InterPro" id="IPR011990">
    <property type="entry name" value="TPR-like_helical_dom_sf"/>
</dbReference>
<comment type="caution">
    <text evidence="1">The sequence shown here is derived from an EMBL/GenBank/DDBJ whole genome shotgun (WGS) entry which is preliminary data.</text>
</comment>
<dbReference type="EMBL" id="JAAGBB010000013">
    <property type="protein sequence ID" value="MBR0665120.1"/>
    <property type="molecule type" value="Genomic_DNA"/>
</dbReference>
<dbReference type="SUPFAM" id="SSF48452">
    <property type="entry name" value="TPR-like"/>
    <property type="match status" value="1"/>
</dbReference>
<gene>
    <name evidence="1" type="ORF">GXW71_12215</name>
</gene>
<dbReference type="Pfam" id="PF06041">
    <property type="entry name" value="DUF924"/>
    <property type="match status" value="1"/>
</dbReference>
<protein>
    <submittedName>
        <fullName evidence="1">DUF924 family protein</fullName>
    </submittedName>
</protein>
<organism evidence="1 2">
    <name type="scientific">Plastoroseomonas hellenica</name>
    <dbReference type="NCBI Taxonomy" id="2687306"/>
    <lineage>
        <taxon>Bacteria</taxon>
        <taxon>Pseudomonadati</taxon>
        <taxon>Pseudomonadota</taxon>
        <taxon>Alphaproteobacteria</taxon>
        <taxon>Acetobacterales</taxon>
        <taxon>Acetobacteraceae</taxon>
        <taxon>Plastoroseomonas</taxon>
    </lineage>
</organism>
<evidence type="ECO:0000313" key="1">
    <source>
        <dbReference type="EMBL" id="MBR0665120.1"/>
    </source>
</evidence>
<name>A0ABS5EXT4_9PROT</name>